<protein>
    <submittedName>
        <fullName evidence="2">Uncharacterized protein</fullName>
    </submittedName>
</protein>
<sequence>MNTRTLVIYAIRKCNFIYITFNATTFSLFVGTCVCFASCNHVITGILICNVLYIEKRLRVSFVLTI</sequence>
<evidence type="ECO:0000313" key="3">
    <source>
        <dbReference type="Proteomes" id="UP001229421"/>
    </source>
</evidence>
<keyword evidence="1" id="KW-0472">Membrane</keyword>
<reference evidence="2" key="1">
    <citation type="journal article" date="2023" name="bioRxiv">
        <title>Improved chromosome-level genome assembly for marigold (Tagetes erecta).</title>
        <authorList>
            <person name="Jiang F."/>
            <person name="Yuan L."/>
            <person name="Wang S."/>
            <person name="Wang H."/>
            <person name="Xu D."/>
            <person name="Wang A."/>
            <person name="Fan W."/>
        </authorList>
    </citation>
    <scope>NUCLEOTIDE SEQUENCE</scope>
    <source>
        <strain evidence="2">WSJ</strain>
        <tissue evidence="2">Leaf</tissue>
    </source>
</reference>
<comment type="caution">
    <text evidence="2">The sequence shown here is derived from an EMBL/GenBank/DDBJ whole genome shotgun (WGS) entry which is preliminary data.</text>
</comment>
<keyword evidence="1" id="KW-0812">Transmembrane</keyword>
<dbReference type="EMBL" id="JAUHHV010000011">
    <property type="protein sequence ID" value="KAK1408915.1"/>
    <property type="molecule type" value="Genomic_DNA"/>
</dbReference>
<proteinExistence type="predicted"/>
<feature type="transmembrane region" description="Helical" evidence="1">
    <location>
        <begin position="28"/>
        <end position="53"/>
    </location>
</feature>
<name>A0AAD8NB35_TARER</name>
<keyword evidence="1" id="KW-1133">Transmembrane helix</keyword>
<keyword evidence="3" id="KW-1185">Reference proteome</keyword>
<evidence type="ECO:0000313" key="2">
    <source>
        <dbReference type="EMBL" id="KAK1408915.1"/>
    </source>
</evidence>
<gene>
    <name evidence="2" type="ORF">QVD17_41070</name>
</gene>
<dbReference type="AlphaFoldDB" id="A0AAD8NB35"/>
<organism evidence="2 3">
    <name type="scientific">Tagetes erecta</name>
    <name type="common">African marigold</name>
    <dbReference type="NCBI Taxonomy" id="13708"/>
    <lineage>
        <taxon>Eukaryota</taxon>
        <taxon>Viridiplantae</taxon>
        <taxon>Streptophyta</taxon>
        <taxon>Embryophyta</taxon>
        <taxon>Tracheophyta</taxon>
        <taxon>Spermatophyta</taxon>
        <taxon>Magnoliopsida</taxon>
        <taxon>eudicotyledons</taxon>
        <taxon>Gunneridae</taxon>
        <taxon>Pentapetalae</taxon>
        <taxon>asterids</taxon>
        <taxon>campanulids</taxon>
        <taxon>Asterales</taxon>
        <taxon>Asteraceae</taxon>
        <taxon>Asteroideae</taxon>
        <taxon>Heliantheae alliance</taxon>
        <taxon>Tageteae</taxon>
        <taxon>Tagetes</taxon>
    </lineage>
</organism>
<dbReference type="Proteomes" id="UP001229421">
    <property type="component" value="Unassembled WGS sequence"/>
</dbReference>
<evidence type="ECO:0000256" key="1">
    <source>
        <dbReference type="SAM" id="Phobius"/>
    </source>
</evidence>
<accession>A0AAD8NB35</accession>